<protein>
    <submittedName>
        <fullName evidence="2">Uncharacterized protein</fullName>
    </submittedName>
</protein>
<reference evidence="2 3" key="1">
    <citation type="journal article" date="2016" name="Int. J. Syst. Evol. Microbiol.">
        <title>Panacibacter ginsenosidivorans gen. nov., sp. nov., with ginsenoside converting activity isolated from soil of a ginseng field.</title>
        <authorList>
            <person name="Siddiqi M.Z."/>
            <person name="Muhammad Shafi S."/>
            <person name="Choi K.D."/>
            <person name="Im W.T."/>
        </authorList>
    </citation>
    <scope>NUCLEOTIDE SEQUENCE [LARGE SCALE GENOMIC DNA]</scope>
    <source>
        <strain evidence="2 3">Gsoil1550</strain>
    </source>
</reference>
<evidence type="ECO:0000313" key="3">
    <source>
        <dbReference type="Proteomes" id="UP000321533"/>
    </source>
</evidence>
<dbReference type="Proteomes" id="UP000321533">
    <property type="component" value="Chromosome"/>
</dbReference>
<dbReference type="KEGG" id="pgin:FRZ67_22980"/>
<accession>A0A5B8VEV6</accession>
<sequence>MLSTQDEAFIQYWEKNRDREKKLLRQLFIGLPLGLLISGGILLSLDLGWYTRANMVANSQMNPYVLIIAVAAIAIFTAIFYKKYKWDMNEQHYRELLYKKQQQQKAESADAAKQP</sequence>
<gene>
    <name evidence="2" type="ORF">FRZ67_22980</name>
</gene>
<keyword evidence="1" id="KW-0472">Membrane</keyword>
<dbReference type="OrthoDB" id="678407at2"/>
<dbReference type="AlphaFoldDB" id="A0A5B8VEV6"/>
<evidence type="ECO:0000313" key="2">
    <source>
        <dbReference type="EMBL" id="QEC70024.1"/>
    </source>
</evidence>
<feature type="transmembrane region" description="Helical" evidence="1">
    <location>
        <begin position="23"/>
        <end position="43"/>
    </location>
</feature>
<dbReference type="EMBL" id="CP042435">
    <property type="protein sequence ID" value="QEC70024.1"/>
    <property type="molecule type" value="Genomic_DNA"/>
</dbReference>
<dbReference type="RefSeq" id="WP_147192900.1">
    <property type="nucleotide sequence ID" value="NZ_CP042435.1"/>
</dbReference>
<organism evidence="2 3">
    <name type="scientific">Panacibacter ginsenosidivorans</name>
    <dbReference type="NCBI Taxonomy" id="1813871"/>
    <lineage>
        <taxon>Bacteria</taxon>
        <taxon>Pseudomonadati</taxon>
        <taxon>Bacteroidota</taxon>
        <taxon>Chitinophagia</taxon>
        <taxon>Chitinophagales</taxon>
        <taxon>Chitinophagaceae</taxon>
        <taxon>Panacibacter</taxon>
    </lineage>
</organism>
<evidence type="ECO:0000256" key="1">
    <source>
        <dbReference type="SAM" id="Phobius"/>
    </source>
</evidence>
<feature type="transmembrane region" description="Helical" evidence="1">
    <location>
        <begin position="63"/>
        <end position="81"/>
    </location>
</feature>
<keyword evidence="3" id="KW-1185">Reference proteome</keyword>
<proteinExistence type="predicted"/>
<keyword evidence="1" id="KW-1133">Transmembrane helix</keyword>
<name>A0A5B8VEV6_9BACT</name>
<keyword evidence="1" id="KW-0812">Transmembrane</keyword>